<proteinExistence type="predicted"/>
<dbReference type="KEGG" id="etd:ETAF_1099"/>
<name>A0A0H3DP86_EDWTF</name>
<evidence type="ECO:0000313" key="1">
    <source>
        <dbReference type="EMBL" id="ADM41213.1"/>
    </source>
</evidence>
<reference evidence="2" key="1">
    <citation type="submission" date="2010-08" db="EMBL/GenBank/DDBJ databases">
        <title>Genome comparisons of Edwardsiella bacteria analysed using deep sequencing technology.</title>
        <authorList>
            <person name="van Soest J.J."/>
            <person name="Henkel C.V."/>
            <person name="Jansen H.J."/>
            <person name="van den Hondel C.A.M.J.J."/>
            <person name="Bloemberg G.V."/>
            <person name="Meijer A.H."/>
            <person name="Spaink H.P."/>
        </authorList>
    </citation>
    <scope>NUCLEOTIDE SEQUENCE [LARGE SCALE GENOMIC DNA]</scope>
    <source>
        <strain evidence="2">FL6-60</strain>
    </source>
</reference>
<dbReference type="PATRIC" id="fig|718251.5.peg.1130"/>
<protein>
    <submittedName>
        <fullName evidence="1">Uncharacterized protein</fullName>
    </submittedName>
</protein>
<reference evidence="1 2" key="2">
    <citation type="journal article" date="2011" name="BMC Immunol.">
        <title>Comparison of static immersion and intravenous injection systems for exposure of zebrafish embryos to the natural pathogen Edwardsiella tarda.</title>
        <authorList>
            <person name="van Soest J.J."/>
            <person name="Stockhammer O.W."/>
            <person name="Ordas A."/>
            <person name="Bloemberg G.V."/>
            <person name="Spaink H.P."/>
            <person name="Meijer A.H."/>
        </authorList>
    </citation>
    <scope>NUCLEOTIDE SEQUENCE [LARGE SCALE GENOMIC DNA]</scope>
    <source>
        <strain evidence="1 2">FL6-60</strain>
    </source>
</reference>
<sequence length="37" mass="3705">MLSALAGLLLSCGAALMRHAIANRAMTLPAPVTLPSA</sequence>
<dbReference type="HOGENOM" id="CLU_3343073_0_0_6"/>
<dbReference type="Proteomes" id="UP000002230">
    <property type="component" value="Chromosome"/>
</dbReference>
<keyword evidence="2" id="KW-1185">Reference proteome</keyword>
<accession>A0A0H3DP86</accession>
<dbReference type="AlphaFoldDB" id="A0A0H3DP86"/>
<evidence type="ECO:0000313" key="2">
    <source>
        <dbReference type="Proteomes" id="UP000002230"/>
    </source>
</evidence>
<gene>
    <name evidence="1" type="ordered locus">ETAF_1099</name>
</gene>
<dbReference type="EMBL" id="CP002154">
    <property type="protein sequence ID" value="ADM41213.1"/>
    <property type="molecule type" value="Genomic_DNA"/>
</dbReference>
<organism evidence="1 2">
    <name type="scientific">Edwardsiella tarda (strain FL6-60)</name>
    <dbReference type="NCBI Taxonomy" id="718251"/>
    <lineage>
        <taxon>Bacteria</taxon>
        <taxon>Pseudomonadati</taxon>
        <taxon>Pseudomonadota</taxon>
        <taxon>Gammaproteobacteria</taxon>
        <taxon>Enterobacterales</taxon>
        <taxon>Hafniaceae</taxon>
        <taxon>Edwardsiella</taxon>
    </lineage>
</organism>